<evidence type="ECO:0000313" key="3">
    <source>
        <dbReference type="EMBL" id="MFC5466186.1"/>
    </source>
</evidence>
<feature type="domain" description="Glycosyl-hydrolase family 116 N-terminal" evidence="2">
    <location>
        <begin position="28"/>
        <end position="356"/>
    </location>
</feature>
<dbReference type="InterPro" id="IPR024462">
    <property type="entry name" value="GH116_N"/>
</dbReference>
<dbReference type="InterPro" id="IPR008928">
    <property type="entry name" value="6-hairpin_glycosidase_sf"/>
</dbReference>
<dbReference type="InterPro" id="IPR052566">
    <property type="entry name" value="Non-lysos_glucosylceramidase"/>
</dbReference>
<dbReference type="SUPFAM" id="SSF48208">
    <property type="entry name" value="Six-hairpin glycosidases"/>
    <property type="match status" value="1"/>
</dbReference>
<gene>
    <name evidence="3" type="ORF">ACFPM4_15750</name>
</gene>
<dbReference type="Proteomes" id="UP001596147">
    <property type="component" value="Unassembled WGS sequence"/>
</dbReference>
<keyword evidence="3" id="KW-0326">Glycosidase</keyword>
<dbReference type="InterPro" id="IPR006775">
    <property type="entry name" value="GH116_catalytic"/>
</dbReference>
<sequence>MTMESNSQSLASWPVLKCYDQEYIRKIAMPIGGIGTGTVSLGGRGNLQDFEVFSHPAKGFTPNNTFFALYTKQENKEPVTRVLEGVIDPLDYEGGYGCQVRNHGLPRFRNCSFSAAYPFGQVKLSDEDMPVDVRIGVFNPLIPGDADASGIPVAIMKFELTNNTDEHVSASIAGCMENFIGINELNGKRNTFKQEKDGLKGIYLCADDMDPLAEQFGTMSLTTTAQDVTYSNAWKGWNIKHSWGEKLVNFWNDFSLDGRLEAHNDINAHAPVASLTAGVELAPHATKVVTFLITWHFSNRKSWDILIKPKVERPDTACCGGGVCTCESVQHVGNYYCTQYKDAWDVAVKTIARLEELEKKTMQFVHSFIESDLPMIVKEAALNNITTLRSQTCFRTEDGRLYGWEGCGDTHGSCQGSCSHVWNYELVTSFLFGDLARGMREVEFQYAVNDQGLLNHRINLPLDRAQTFGVTAADGQLGTMMRLYRDWKLSGDQVMLERLWPNARKALEFCWIQGGWDADQDGVMEGQQHVTYDIEFYGPNPLVSGWYLGALRAIEELATQMGEIQFSKKCRHLFEQGSKWVDEHLFNGEYYEQDVRPFDPEKIAPGLTTGEGAVNCENPEVQLGKGCLADQLVGQLMSHVCGLGYLLDKSHVEQTLESIMKYNDKSNMYGHFNHMRSFVMNEEPGLIACTYPLGGQPEYSFPYFSEVWNGLEYVVANHLFYEGKIEEGIKIIKNIRTRYDGRKRNPFNEPECGHHYVRSMASWGAVLALTGFQYSAIDQSITFKNKDTNVFWSNGYAWGTCTLTSDDKWMEVELKVLSGSLTIRKISLIDFGTVEWKDAVTVGAGEQIFKRIRNDIYA</sequence>
<dbReference type="PANTHER" id="PTHR12654">
    <property type="entry name" value="BILE ACID BETA-GLUCOSIDASE-RELATED"/>
    <property type="match status" value="1"/>
</dbReference>
<evidence type="ECO:0000259" key="1">
    <source>
        <dbReference type="Pfam" id="PF04685"/>
    </source>
</evidence>
<dbReference type="EC" id="3.2.1.-" evidence="3"/>
<feature type="domain" description="Glycosyl-hydrolase family 116 catalytic region" evidence="1">
    <location>
        <begin position="474"/>
        <end position="763"/>
    </location>
</feature>
<dbReference type="InterPro" id="IPR012341">
    <property type="entry name" value="6hp_glycosidase-like_sf"/>
</dbReference>
<dbReference type="Pfam" id="PF12215">
    <property type="entry name" value="Glyco_hydr_116N"/>
    <property type="match status" value="1"/>
</dbReference>
<dbReference type="PANTHER" id="PTHR12654:SF0">
    <property type="entry name" value="NON-LYSOSOMAL GLUCOSYLCERAMIDASE"/>
    <property type="match status" value="1"/>
</dbReference>
<keyword evidence="3" id="KW-0378">Hydrolase</keyword>
<evidence type="ECO:0000259" key="2">
    <source>
        <dbReference type="Pfam" id="PF12215"/>
    </source>
</evidence>
<dbReference type="RefSeq" id="WP_382353901.1">
    <property type="nucleotide sequence ID" value="NZ_JBHSMC010000021.1"/>
</dbReference>
<comment type="caution">
    <text evidence="3">The sequence shown here is derived from an EMBL/GenBank/DDBJ whole genome shotgun (WGS) entry which is preliminary data.</text>
</comment>
<evidence type="ECO:0000313" key="4">
    <source>
        <dbReference type="Proteomes" id="UP001596147"/>
    </source>
</evidence>
<accession>A0ABW0LNU0</accession>
<name>A0ABW0LNU0_9BACI</name>
<dbReference type="Pfam" id="PF04685">
    <property type="entry name" value="DUF608"/>
    <property type="match status" value="1"/>
</dbReference>
<dbReference type="GO" id="GO:0016798">
    <property type="term" value="F:hydrolase activity, acting on glycosyl bonds"/>
    <property type="evidence" value="ECO:0007669"/>
    <property type="project" value="UniProtKB-KW"/>
</dbReference>
<proteinExistence type="predicted"/>
<reference evidence="4" key="1">
    <citation type="journal article" date="2019" name="Int. J. Syst. Evol. Microbiol.">
        <title>The Global Catalogue of Microorganisms (GCM) 10K type strain sequencing project: providing services to taxonomists for standard genome sequencing and annotation.</title>
        <authorList>
            <consortium name="The Broad Institute Genomics Platform"/>
            <consortium name="The Broad Institute Genome Sequencing Center for Infectious Disease"/>
            <person name="Wu L."/>
            <person name="Ma J."/>
        </authorList>
    </citation>
    <scope>NUCLEOTIDE SEQUENCE [LARGE SCALE GENOMIC DNA]</scope>
    <source>
        <strain evidence="4">CGMCC 1.12237</strain>
    </source>
</reference>
<dbReference type="Gene3D" id="1.50.10.10">
    <property type="match status" value="1"/>
</dbReference>
<protein>
    <submittedName>
        <fullName evidence="3">GH116 family glycosyl-hydrolase</fullName>
        <ecNumber evidence="3">3.2.1.-</ecNumber>
    </submittedName>
</protein>
<dbReference type="EMBL" id="JBHSMC010000021">
    <property type="protein sequence ID" value="MFC5466186.1"/>
    <property type="molecule type" value="Genomic_DNA"/>
</dbReference>
<keyword evidence="4" id="KW-1185">Reference proteome</keyword>
<organism evidence="3 4">
    <name type="scientific">Lederbergia graminis</name>
    <dbReference type="NCBI Taxonomy" id="735518"/>
    <lineage>
        <taxon>Bacteria</taxon>
        <taxon>Bacillati</taxon>
        <taxon>Bacillota</taxon>
        <taxon>Bacilli</taxon>
        <taxon>Bacillales</taxon>
        <taxon>Bacillaceae</taxon>
        <taxon>Lederbergia</taxon>
    </lineage>
</organism>